<evidence type="ECO:0000313" key="2">
    <source>
        <dbReference type="Proteomes" id="UP000236291"/>
    </source>
</evidence>
<gene>
    <name evidence="1" type="ORF">L195_g041148</name>
</gene>
<comment type="caution">
    <text evidence="1">The sequence shown here is derived from an EMBL/GenBank/DDBJ whole genome shotgun (WGS) entry which is preliminary data.</text>
</comment>
<protein>
    <submittedName>
        <fullName evidence="1">Uncharacterized protein</fullName>
    </submittedName>
</protein>
<dbReference type="Proteomes" id="UP000236291">
    <property type="component" value="Unassembled WGS sequence"/>
</dbReference>
<dbReference type="AlphaFoldDB" id="A0A2K3M2R2"/>
<dbReference type="EMBL" id="ASHM01047947">
    <property type="protein sequence ID" value="PNX85082.1"/>
    <property type="molecule type" value="Genomic_DNA"/>
</dbReference>
<proteinExistence type="predicted"/>
<accession>A0A2K3M2R2</accession>
<name>A0A2K3M2R2_TRIPR</name>
<organism evidence="1 2">
    <name type="scientific">Trifolium pratense</name>
    <name type="common">Red clover</name>
    <dbReference type="NCBI Taxonomy" id="57577"/>
    <lineage>
        <taxon>Eukaryota</taxon>
        <taxon>Viridiplantae</taxon>
        <taxon>Streptophyta</taxon>
        <taxon>Embryophyta</taxon>
        <taxon>Tracheophyta</taxon>
        <taxon>Spermatophyta</taxon>
        <taxon>Magnoliopsida</taxon>
        <taxon>eudicotyledons</taxon>
        <taxon>Gunneridae</taxon>
        <taxon>Pentapetalae</taxon>
        <taxon>rosids</taxon>
        <taxon>fabids</taxon>
        <taxon>Fabales</taxon>
        <taxon>Fabaceae</taxon>
        <taxon>Papilionoideae</taxon>
        <taxon>50 kb inversion clade</taxon>
        <taxon>NPAAA clade</taxon>
        <taxon>Hologalegina</taxon>
        <taxon>IRL clade</taxon>
        <taxon>Trifolieae</taxon>
        <taxon>Trifolium</taxon>
    </lineage>
</organism>
<sequence>MVPFQTTSFVALKGLLPGITRYGGGTSVTLDEGTREVTVFNRGRWEGGEWAWIWDWTEDLTTSDAAELSELEEVLQGIKPNSIEDDRHRWTADP</sequence>
<reference evidence="1 2" key="2">
    <citation type="journal article" date="2017" name="Front. Plant Sci.">
        <title>Gene Classification and Mining of Molecular Markers Useful in Red Clover (Trifolium pratense) Breeding.</title>
        <authorList>
            <person name="Istvanek J."/>
            <person name="Dluhosova J."/>
            <person name="Dluhos P."/>
            <person name="Patkova L."/>
            <person name="Nedelnik J."/>
            <person name="Repkova J."/>
        </authorList>
    </citation>
    <scope>NUCLEOTIDE SEQUENCE [LARGE SCALE GENOMIC DNA]</scope>
    <source>
        <strain evidence="2">cv. Tatra</strain>
        <tissue evidence="1">Young leaves</tissue>
    </source>
</reference>
<reference evidence="1 2" key="1">
    <citation type="journal article" date="2014" name="Am. J. Bot.">
        <title>Genome assembly and annotation for red clover (Trifolium pratense; Fabaceae).</title>
        <authorList>
            <person name="Istvanek J."/>
            <person name="Jaros M."/>
            <person name="Krenek A."/>
            <person name="Repkova J."/>
        </authorList>
    </citation>
    <scope>NUCLEOTIDE SEQUENCE [LARGE SCALE GENOMIC DNA]</scope>
    <source>
        <strain evidence="2">cv. Tatra</strain>
        <tissue evidence="1">Young leaves</tissue>
    </source>
</reference>
<evidence type="ECO:0000313" key="1">
    <source>
        <dbReference type="EMBL" id="PNX85082.1"/>
    </source>
</evidence>